<feature type="domain" description="NADH:flavin oxidoreductase/NADH oxidase N-terminal" evidence="10">
    <location>
        <begin position="9"/>
        <end position="330"/>
    </location>
</feature>
<dbReference type="PRINTS" id="PR00469">
    <property type="entry name" value="PNDRDTASEII"/>
</dbReference>
<evidence type="ECO:0000313" key="13">
    <source>
        <dbReference type="Proteomes" id="UP000824091"/>
    </source>
</evidence>
<name>A0A9D1I7L6_9FIRM</name>
<evidence type="ECO:0000256" key="1">
    <source>
        <dbReference type="ARBA" id="ARBA00001917"/>
    </source>
</evidence>
<dbReference type="Proteomes" id="UP000824091">
    <property type="component" value="Unassembled WGS sequence"/>
</dbReference>
<accession>A0A9D1I7L6</accession>
<dbReference type="SUPFAM" id="SSF51395">
    <property type="entry name" value="FMN-linked oxidoreductases"/>
    <property type="match status" value="1"/>
</dbReference>
<evidence type="ECO:0000256" key="3">
    <source>
        <dbReference type="ARBA" id="ARBA00011048"/>
    </source>
</evidence>
<dbReference type="CDD" id="cd02803">
    <property type="entry name" value="OYE_like_FMN_family"/>
    <property type="match status" value="1"/>
</dbReference>
<comment type="similarity">
    <text evidence="3">In the N-terminal section; belongs to the NADH:flavin oxidoreductase/NADH oxidase family.</text>
</comment>
<evidence type="ECO:0000259" key="10">
    <source>
        <dbReference type="Pfam" id="PF00724"/>
    </source>
</evidence>
<comment type="caution">
    <text evidence="12">The sequence shown here is derived from an EMBL/GenBank/DDBJ whole genome shotgun (WGS) entry which is preliminary data.</text>
</comment>
<dbReference type="PRINTS" id="PR00368">
    <property type="entry name" value="FADPNR"/>
</dbReference>
<keyword evidence="6" id="KW-0479">Metal-binding</keyword>
<comment type="cofactor">
    <cofactor evidence="2">
        <name>[4Fe-4S] cluster</name>
        <dbReference type="ChEBI" id="CHEBI:49883"/>
    </cofactor>
</comment>
<dbReference type="InterPro" id="IPR001155">
    <property type="entry name" value="OxRdtase_FMN_N"/>
</dbReference>
<comment type="cofactor">
    <cofactor evidence="1">
        <name>FMN</name>
        <dbReference type="ChEBI" id="CHEBI:58210"/>
    </cofactor>
</comment>
<evidence type="ECO:0000256" key="7">
    <source>
        <dbReference type="ARBA" id="ARBA00023002"/>
    </source>
</evidence>
<dbReference type="PANTHER" id="PTHR42917:SF2">
    <property type="entry name" value="2,4-DIENOYL-COA REDUCTASE [(2E)-ENOYL-COA-PRODUCING]"/>
    <property type="match status" value="1"/>
</dbReference>
<evidence type="ECO:0000259" key="11">
    <source>
        <dbReference type="Pfam" id="PF07992"/>
    </source>
</evidence>
<sequence length="647" mass="70908">MTMLYTGGRIGNLELKNRWVMLAMHTGYAESDGRFGKRDMDFYSRRADGGMAAITLVAAVNGEGSAKNMHRLDKDIYDEGIRQICDLIHSQNCKVIMHLFHAGRNKKKTKDLDGKSLYPLAPSPIPSPIYKMCPKEMTEQQIAATIDDYASAAKRCRDNGVDCIEVSASAGYLLSEFMSLLTNKRTDIWGGNLDNRLRFPRRVLMAIRNEVGADYPVILKISAGDMLGGYNIEDMIYFINNLPPGTIDGVTVTGGWHEAPVPQMTYHVPPAGFAGFASKVRRDTGLPVIACNRINSPEIAEHVLQQGYADFVGAARPFLADPHFAIKGEAGEPYLPCQACNKGCIERVIKGKDCLCAFNPETGRESIQKVPDDEKKHILVIGSGPSGMVTAKYESEKGNKVTLVTEEKELGGKLKVAAKPPYKSRINEYIRYLSYEMIKNKVRLMRGVQADEAVIQCLKPDKIYVATGSSPKAPQIKGLDNICCFFAEEVLKGDKDVSDHKDIVILGGGSVGLETAEYLAASDKRRNITVIEATEKAGQDLGGTRWITMGNLKAAGVEVIKSTTIKYCEAERIVIAGPDGEKTLPADVLILAVGAEPLRPNGLELFLKKQGIPYIIVGDAFSPRNIMTDLAEVFFAVNNLNEVDDND</sequence>
<feature type="domain" description="FAD/NAD(P)-binding" evidence="11">
    <location>
        <begin position="377"/>
        <end position="599"/>
    </location>
</feature>
<protein>
    <submittedName>
        <fullName evidence="12">FAD-dependent oxidoreductase</fullName>
    </submittedName>
</protein>
<evidence type="ECO:0000256" key="5">
    <source>
        <dbReference type="ARBA" id="ARBA00022643"/>
    </source>
</evidence>
<evidence type="ECO:0000256" key="6">
    <source>
        <dbReference type="ARBA" id="ARBA00022723"/>
    </source>
</evidence>
<keyword evidence="8" id="KW-0408">Iron</keyword>
<dbReference type="PANTHER" id="PTHR42917">
    <property type="entry name" value="2,4-DIENOYL-COA REDUCTASE"/>
    <property type="match status" value="1"/>
</dbReference>
<evidence type="ECO:0000313" key="12">
    <source>
        <dbReference type="EMBL" id="HIU28465.1"/>
    </source>
</evidence>
<dbReference type="InterPro" id="IPR023753">
    <property type="entry name" value="FAD/NAD-binding_dom"/>
</dbReference>
<dbReference type="EMBL" id="DVMO01000136">
    <property type="protein sequence ID" value="HIU28465.1"/>
    <property type="molecule type" value="Genomic_DNA"/>
</dbReference>
<evidence type="ECO:0000256" key="4">
    <source>
        <dbReference type="ARBA" id="ARBA00022630"/>
    </source>
</evidence>
<gene>
    <name evidence="12" type="ORF">IAD16_08815</name>
</gene>
<dbReference type="Pfam" id="PF07992">
    <property type="entry name" value="Pyr_redox_2"/>
    <property type="match status" value="1"/>
</dbReference>
<keyword evidence="9" id="KW-0411">Iron-sulfur</keyword>
<keyword evidence="7" id="KW-0560">Oxidoreductase</keyword>
<dbReference type="InterPro" id="IPR051793">
    <property type="entry name" value="NADH:flavin_oxidoreductase"/>
</dbReference>
<keyword evidence="4" id="KW-0285">Flavoprotein</keyword>
<dbReference type="GO" id="GO:0010181">
    <property type="term" value="F:FMN binding"/>
    <property type="evidence" value="ECO:0007669"/>
    <property type="project" value="InterPro"/>
</dbReference>
<reference evidence="12" key="2">
    <citation type="journal article" date="2021" name="PeerJ">
        <title>Extensive microbial diversity within the chicken gut microbiome revealed by metagenomics and culture.</title>
        <authorList>
            <person name="Gilroy R."/>
            <person name="Ravi A."/>
            <person name="Getino M."/>
            <person name="Pursley I."/>
            <person name="Horton D.L."/>
            <person name="Alikhan N.F."/>
            <person name="Baker D."/>
            <person name="Gharbi K."/>
            <person name="Hall N."/>
            <person name="Watson M."/>
            <person name="Adriaenssens E.M."/>
            <person name="Foster-Nyarko E."/>
            <person name="Jarju S."/>
            <person name="Secka A."/>
            <person name="Antonio M."/>
            <person name="Oren A."/>
            <person name="Chaudhuri R.R."/>
            <person name="La Ragione R."/>
            <person name="Hildebrand F."/>
            <person name="Pallen M.J."/>
        </authorList>
    </citation>
    <scope>NUCLEOTIDE SEQUENCE</scope>
    <source>
        <strain evidence="12">11300</strain>
    </source>
</reference>
<evidence type="ECO:0000256" key="2">
    <source>
        <dbReference type="ARBA" id="ARBA00001966"/>
    </source>
</evidence>
<organism evidence="12 13">
    <name type="scientific">Candidatus Fimisoma avicola</name>
    <dbReference type="NCBI Taxonomy" id="2840826"/>
    <lineage>
        <taxon>Bacteria</taxon>
        <taxon>Bacillati</taxon>
        <taxon>Bacillota</taxon>
        <taxon>Clostridia</taxon>
        <taxon>Eubacteriales</taxon>
        <taxon>Candidatus Fimisoma</taxon>
    </lineage>
</organism>
<dbReference type="Pfam" id="PF00724">
    <property type="entry name" value="Oxidored_FMN"/>
    <property type="match status" value="1"/>
</dbReference>
<dbReference type="GO" id="GO:0016491">
    <property type="term" value="F:oxidoreductase activity"/>
    <property type="evidence" value="ECO:0007669"/>
    <property type="project" value="UniProtKB-KW"/>
</dbReference>
<dbReference type="InterPro" id="IPR036188">
    <property type="entry name" value="FAD/NAD-bd_sf"/>
</dbReference>
<dbReference type="GO" id="GO:0051536">
    <property type="term" value="F:iron-sulfur cluster binding"/>
    <property type="evidence" value="ECO:0007669"/>
    <property type="project" value="UniProtKB-KW"/>
</dbReference>
<evidence type="ECO:0000256" key="9">
    <source>
        <dbReference type="ARBA" id="ARBA00023014"/>
    </source>
</evidence>
<dbReference type="AlphaFoldDB" id="A0A9D1I7L6"/>
<dbReference type="Gene3D" id="3.40.50.720">
    <property type="entry name" value="NAD(P)-binding Rossmann-like Domain"/>
    <property type="match status" value="2"/>
</dbReference>
<reference evidence="12" key="1">
    <citation type="submission" date="2020-10" db="EMBL/GenBank/DDBJ databases">
        <authorList>
            <person name="Gilroy R."/>
        </authorList>
    </citation>
    <scope>NUCLEOTIDE SEQUENCE</scope>
    <source>
        <strain evidence="12">11300</strain>
    </source>
</reference>
<evidence type="ECO:0000256" key="8">
    <source>
        <dbReference type="ARBA" id="ARBA00023004"/>
    </source>
</evidence>
<dbReference type="GO" id="GO:0046872">
    <property type="term" value="F:metal ion binding"/>
    <property type="evidence" value="ECO:0007669"/>
    <property type="project" value="UniProtKB-KW"/>
</dbReference>
<dbReference type="InterPro" id="IPR013785">
    <property type="entry name" value="Aldolase_TIM"/>
</dbReference>
<dbReference type="Gene3D" id="3.20.20.70">
    <property type="entry name" value="Aldolase class I"/>
    <property type="match status" value="1"/>
</dbReference>
<keyword evidence="5" id="KW-0288">FMN</keyword>
<dbReference type="SUPFAM" id="SSF51905">
    <property type="entry name" value="FAD/NAD(P)-binding domain"/>
    <property type="match status" value="1"/>
</dbReference>
<dbReference type="Gene3D" id="3.50.50.60">
    <property type="entry name" value="FAD/NAD(P)-binding domain"/>
    <property type="match status" value="2"/>
</dbReference>
<proteinExistence type="inferred from homology"/>